<evidence type="ECO:0000313" key="9">
    <source>
        <dbReference type="Proteomes" id="UP000176376"/>
    </source>
</evidence>
<comment type="similarity">
    <text evidence="1 6 7">Belongs to the universal ribosomal protein uS17 family.</text>
</comment>
<keyword evidence="3 6" id="KW-0694">RNA-binding</keyword>
<dbReference type="Gene3D" id="2.40.50.140">
    <property type="entry name" value="Nucleic acid-binding proteins"/>
    <property type="match status" value="1"/>
</dbReference>
<dbReference type="PANTHER" id="PTHR10744:SF1">
    <property type="entry name" value="SMALL RIBOSOMAL SUBUNIT PROTEIN US17M"/>
    <property type="match status" value="1"/>
</dbReference>
<comment type="function">
    <text evidence="6">One of the primary rRNA binding proteins, it binds specifically to the 5'-end of 16S ribosomal RNA.</text>
</comment>
<protein>
    <recommendedName>
        <fullName evidence="6">Small ribosomal subunit protein uS17</fullName>
    </recommendedName>
</protein>
<keyword evidence="4 6" id="KW-0689">Ribosomal protein</keyword>
<evidence type="ECO:0000313" key="8">
    <source>
        <dbReference type="EMBL" id="OGK56034.1"/>
    </source>
</evidence>
<reference evidence="8 9" key="1">
    <citation type="journal article" date="2016" name="Nat. Commun.">
        <title>Thousands of microbial genomes shed light on interconnected biogeochemical processes in an aquifer system.</title>
        <authorList>
            <person name="Anantharaman K."/>
            <person name="Brown C.T."/>
            <person name="Hug L.A."/>
            <person name="Sharon I."/>
            <person name="Castelle C.J."/>
            <person name="Probst A.J."/>
            <person name="Thomas B.C."/>
            <person name="Singh A."/>
            <person name="Wilkins M.J."/>
            <person name="Karaoz U."/>
            <person name="Brodie E.L."/>
            <person name="Williams K.H."/>
            <person name="Hubbard S.S."/>
            <person name="Banfield J.F."/>
        </authorList>
    </citation>
    <scope>NUCLEOTIDE SEQUENCE [LARGE SCALE GENOMIC DNA]</scope>
</reference>
<dbReference type="HAMAP" id="MF_01345_B">
    <property type="entry name" value="Ribosomal_uS17_B"/>
    <property type="match status" value="1"/>
</dbReference>
<dbReference type="PANTHER" id="PTHR10744">
    <property type="entry name" value="40S RIBOSOMAL PROTEIN S11 FAMILY MEMBER"/>
    <property type="match status" value="1"/>
</dbReference>
<evidence type="ECO:0000256" key="3">
    <source>
        <dbReference type="ARBA" id="ARBA00022884"/>
    </source>
</evidence>
<dbReference type="GO" id="GO:0006412">
    <property type="term" value="P:translation"/>
    <property type="evidence" value="ECO:0007669"/>
    <property type="project" value="UniProtKB-UniRule"/>
</dbReference>
<dbReference type="GO" id="GO:0003735">
    <property type="term" value="F:structural constituent of ribosome"/>
    <property type="evidence" value="ECO:0007669"/>
    <property type="project" value="UniProtKB-UniRule"/>
</dbReference>
<dbReference type="PROSITE" id="PS00056">
    <property type="entry name" value="RIBOSOMAL_S17"/>
    <property type="match status" value="1"/>
</dbReference>
<dbReference type="STRING" id="1802074.A3J15_00445"/>
<dbReference type="NCBIfam" id="TIGR03635">
    <property type="entry name" value="uS17_bact"/>
    <property type="match status" value="1"/>
</dbReference>
<accession>A0A1F7JKA1</accession>
<proteinExistence type="inferred from homology"/>
<keyword evidence="2 6" id="KW-0699">rRNA-binding</keyword>
<dbReference type="CDD" id="cd00364">
    <property type="entry name" value="Ribosomal_uS17"/>
    <property type="match status" value="1"/>
</dbReference>
<dbReference type="PRINTS" id="PR00973">
    <property type="entry name" value="RIBOSOMALS17"/>
</dbReference>
<gene>
    <name evidence="6" type="primary">rpsQ</name>
    <name evidence="8" type="ORF">A3J15_00445</name>
</gene>
<evidence type="ECO:0000256" key="6">
    <source>
        <dbReference type="HAMAP-Rule" id="MF_01345"/>
    </source>
</evidence>
<name>A0A1F7JKA1_9BACT</name>
<dbReference type="InterPro" id="IPR019984">
    <property type="entry name" value="Ribosomal_uS17_bact/chlr"/>
</dbReference>
<dbReference type="SUPFAM" id="SSF50249">
    <property type="entry name" value="Nucleic acid-binding proteins"/>
    <property type="match status" value="1"/>
</dbReference>
<dbReference type="InterPro" id="IPR012340">
    <property type="entry name" value="NA-bd_OB-fold"/>
</dbReference>
<dbReference type="AlphaFoldDB" id="A0A1F7JKA1"/>
<comment type="caution">
    <text evidence="8">The sequence shown here is derived from an EMBL/GenBank/DDBJ whole genome shotgun (WGS) entry which is preliminary data.</text>
</comment>
<organism evidence="8 9">
    <name type="scientific">Candidatus Roizmanbacteria bacterium RIFCSPLOWO2_02_FULL_38_10</name>
    <dbReference type="NCBI Taxonomy" id="1802074"/>
    <lineage>
        <taxon>Bacteria</taxon>
        <taxon>Candidatus Roizmaniibacteriota</taxon>
    </lineage>
</organism>
<evidence type="ECO:0000256" key="7">
    <source>
        <dbReference type="RuleBase" id="RU003872"/>
    </source>
</evidence>
<dbReference type="InterPro" id="IPR000266">
    <property type="entry name" value="Ribosomal_uS17"/>
</dbReference>
<dbReference type="Pfam" id="PF00366">
    <property type="entry name" value="Ribosomal_S17"/>
    <property type="match status" value="1"/>
</dbReference>
<dbReference type="GO" id="GO:0022627">
    <property type="term" value="C:cytosolic small ribosomal subunit"/>
    <property type="evidence" value="ECO:0007669"/>
    <property type="project" value="UniProtKB-UniRule"/>
</dbReference>
<dbReference type="InterPro" id="IPR019979">
    <property type="entry name" value="Ribosomal_uS17_CS"/>
</dbReference>
<sequence>MPKLLVGTVVSTKMNKTVVVQVERIFAHPLYKKTVRRHKKYKAHNEIPDLVVGDKVEIQETRPISKDKHFVVKNKK</sequence>
<comment type="subunit">
    <text evidence="6">Part of the 30S ribosomal subunit.</text>
</comment>
<evidence type="ECO:0000256" key="2">
    <source>
        <dbReference type="ARBA" id="ARBA00022730"/>
    </source>
</evidence>
<keyword evidence="5 6" id="KW-0687">Ribonucleoprotein</keyword>
<evidence type="ECO:0000256" key="1">
    <source>
        <dbReference type="ARBA" id="ARBA00010254"/>
    </source>
</evidence>
<evidence type="ECO:0000256" key="4">
    <source>
        <dbReference type="ARBA" id="ARBA00022980"/>
    </source>
</evidence>
<dbReference type="GO" id="GO:0019843">
    <property type="term" value="F:rRNA binding"/>
    <property type="evidence" value="ECO:0007669"/>
    <property type="project" value="UniProtKB-UniRule"/>
</dbReference>
<dbReference type="Proteomes" id="UP000176376">
    <property type="component" value="Unassembled WGS sequence"/>
</dbReference>
<dbReference type="EMBL" id="MGAY01000048">
    <property type="protein sequence ID" value="OGK56034.1"/>
    <property type="molecule type" value="Genomic_DNA"/>
</dbReference>
<evidence type="ECO:0000256" key="5">
    <source>
        <dbReference type="ARBA" id="ARBA00023274"/>
    </source>
</evidence>
<dbReference type="NCBIfam" id="NF004123">
    <property type="entry name" value="PRK05610.1"/>
    <property type="match status" value="1"/>
</dbReference>